<reference evidence="1 2" key="1">
    <citation type="submission" date="2021-03" db="EMBL/GenBank/DDBJ databases">
        <title>Genomic Encyclopedia of Type Strains, Phase IV (KMG-IV): sequencing the most valuable type-strain genomes for metagenomic binning, comparative biology and taxonomic classification.</title>
        <authorList>
            <person name="Goeker M."/>
        </authorList>
    </citation>
    <scope>NUCLEOTIDE SEQUENCE [LARGE SCALE GENOMIC DNA]</scope>
    <source>
        <strain evidence="1 2">DSM 6139</strain>
    </source>
</reference>
<evidence type="ECO:0000313" key="1">
    <source>
        <dbReference type="EMBL" id="MBP1920194.1"/>
    </source>
</evidence>
<dbReference type="Proteomes" id="UP001519271">
    <property type="component" value="Unassembled WGS sequence"/>
</dbReference>
<proteinExistence type="predicted"/>
<accession>A0ABS4G6M1</accession>
<name>A0ABS4G6M1_9CLOT</name>
<sequence>MAKKRQHYVPQVYMKAWETEVVKIAEPYKKFQGVYAFKQGVNFGDGANRDTIL</sequence>
<gene>
    <name evidence="1" type="ORF">J2Z34_002692</name>
</gene>
<dbReference type="EMBL" id="JAGGKC010000025">
    <property type="protein sequence ID" value="MBP1920194.1"/>
    <property type="molecule type" value="Genomic_DNA"/>
</dbReference>
<evidence type="ECO:0000313" key="2">
    <source>
        <dbReference type="Proteomes" id="UP001519271"/>
    </source>
</evidence>
<dbReference type="RefSeq" id="WP_209460374.1">
    <property type="nucleotide sequence ID" value="NZ_JAGGKC010000025.1"/>
</dbReference>
<protein>
    <recommendedName>
        <fullName evidence="3">DUF4238 domain-containing protein</fullName>
    </recommendedName>
</protein>
<organism evidence="1 2">
    <name type="scientific">Youngiibacter multivorans</name>
    <dbReference type="NCBI Taxonomy" id="937251"/>
    <lineage>
        <taxon>Bacteria</taxon>
        <taxon>Bacillati</taxon>
        <taxon>Bacillota</taxon>
        <taxon>Clostridia</taxon>
        <taxon>Eubacteriales</taxon>
        <taxon>Clostridiaceae</taxon>
        <taxon>Youngiibacter</taxon>
    </lineage>
</organism>
<comment type="caution">
    <text evidence="1">The sequence shown here is derived from an EMBL/GenBank/DDBJ whole genome shotgun (WGS) entry which is preliminary data.</text>
</comment>
<keyword evidence="2" id="KW-1185">Reference proteome</keyword>
<evidence type="ECO:0008006" key="3">
    <source>
        <dbReference type="Google" id="ProtNLM"/>
    </source>
</evidence>